<gene>
    <name evidence="2" type="ORF">DUNSADRAFT_12282</name>
</gene>
<protein>
    <recommendedName>
        <fullName evidence="1">Cyclic nucleotide-binding domain-containing protein</fullName>
    </recommendedName>
</protein>
<dbReference type="EMBL" id="MU069482">
    <property type="protein sequence ID" value="KAF5841584.1"/>
    <property type="molecule type" value="Genomic_DNA"/>
</dbReference>
<evidence type="ECO:0000259" key="1">
    <source>
        <dbReference type="PROSITE" id="PS50042"/>
    </source>
</evidence>
<dbReference type="InterPro" id="IPR000595">
    <property type="entry name" value="cNMP-bd_dom"/>
</dbReference>
<reference evidence="2" key="1">
    <citation type="submission" date="2017-08" db="EMBL/GenBank/DDBJ databases">
        <authorList>
            <person name="Polle J.E."/>
            <person name="Barry K."/>
            <person name="Cushman J."/>
            <person name="Schmutz J."/>
            <person name="Tran D."/>
            <person name="Hathwaick L.T."/>
            <person name="Yim W.C."/>
            <person name="Jenkins J."/>
            <person name="Mckie-Krisberg Z.M."/>
            <person name="Prochnik S."/>
            <person name="Lindquist E."/>
            <person name="Dockter R.B."/>
            <person name="Adam C."/>
            <person name="Molina H."/>
            <person name="Bunkerborg J."/>
            <person name="Jin E."/>
            <person name="Buchheim M."/>
            <person name="Magnuson J."/>
        </authorList>
    </citation>
    <scope>NUCLEOTIDE SEQUENCE</scope>
    <source>
        <strain evidence="2">CCAP 19/18</strain>
    </source>
</reference>
<dbReference type="Gene3D" id="2.60.120.10">
    <property type="entry name" value="Jelly Rolls"/>
    <property type="match status" value="1"/>
</dbReference>
<evidence type="ECO:0000313" key="2">
    <source>
        <dbReference type="EMBL" id="KAF5841584.1"/>
    </source>
</evidence>
<evidence type="ECO:0000313" key="3">
    <source>
        <dbReference type="Proteomes" id="UP000815325"/>
    </source>
</evidence>
<proteinExistence type="predicted"/>
<dbReference type="InterPro" id="IPR014710">
    <property type="entry name" value="RmlC-like_jellyroll"/>
</dbReference>
<dbReference type="InterPro" id="IPR018490">
    <property type="entry name" value="cNMP-bd_dom_sf"/>
</dbReference>
<dbReference type="PROSITE" id="PS50042">
    <property type="entry name" value="CNMP_BINDING_3"/>
    <property type="match status" value="1"/>
</dbReference>
<accession>A0ABQ7H401</accession>
<dbReference type="SUPFAM" id="SSF51206">
    <property type="entry name" value="cAMP-binding domain-like"/>
    <property type="match status" value="1"/>
</dbReference>
<organism evidence="2 3">
    <name type="scientific">Dunaliella salina</name>
    <name type="common">Green alga</name>
    <name type="synonym">Protococcus salinus</name>
    <dbReference type="NCBI Taxonomy" id="3046"/>
    <lineage>
        <taxon>Eukaryota</taxon>
        <taxon>Viridiplantae</taxon>
        <taxon>Chlorophyta</taxon>
        <taxon>core chlorophytes</taxon>
        <taxon>Chlorophyceae</taxon>
        <taxon>CS clade</taxon>
        <taxon>Chlamydomonadales</taxon>
        <taxon>Dunaliellaceae</taxon>
        <taxon>Dunaliella</taxon>
    </lineage>
</organism>
<name>A0ABQ7H401_DUNSA</name>
<sequence length="147" mass="15850">MTHSLTSSVHFFGGLSANVRSLVAQNLMPFNVSKGVELCREGEAARCCWVMESGSMLACNMKGDVHKLHAPCLFGESLFLGQELFKGCESKCCTIRALLVQASALELCKAVDENQGHYVLYACAKYLAKSGTALAPAQEQKQVAQMG</sequence>
<comment type="caution">
    <text evidence="2">The sequence shown here is derived from an EMBL/GenBank/DDBJ whole genome shotgun (WGS) entry which is preliminary data.</text>
</comment>
<keyword evidence="3" id="KW-1185">Reference proteome</keyword>
<dbReference type="Proteomes" id="UP000815325">
    <property type="component" value="Unassembled WGS sequence"/>
</dbReference>
<feature type="domain" description="Cyclic nucleotide-binding" evidence="1">
    <location>
        <begin position="11"/>
        <end position="80"/>
    </location>
</feature>